<dbReference type="AlphaFoldDB" id="A0A0D9ZUQ5"/>
<accession>A0A0D9ZUQ5</accession>
<dbReference type="HOGENOM" id="CLU_028774_0_0_1"/>
<keyword evidence="5" id="KW-0689">Ribosomal protein</keyword>
<feature type="region of interest" description="Disordered" evidence="9">
    <location>
        <begin position="1"/>
        <end position="46"/>
    </location>
</feature>
<dbReference type="SUPFAM" id="SSF54686">
    <property type="entry name" value="Ribosomal protein L16p/L10e"/>
    <property type="match status" value="1"/>
</dbReference>
<evidence type="ECO:0000256" key="1">
    <source>
        <dbReference type="ARBA" id="ARBA00004623"/>
    </source>
</evidence>
<dbReference type="GO" id="GO:0003735">
    <property type="term" value="F:structural constituent of ribosome"/>
    <property type="evidence" value="ECO:0007669"/>
    <property type="project" value="InterPro"/>
</dbReference>
<comment type="subunit">
    <text evidence="8">Component of the small ribosomal subunit. Mature ribosomes consist of a small (40S) and a large (60S) subunit. The 40S subunit contains about 33 different proteins and 1 molecule of RNA (18S). The 60S subunit contains about 49 different proteins and 3 molecules of RNA (25S, 5.8S and 5S).</text>
</comment>
<evidence type="ECO:0000256" key="2">
    <source>
        <dbReference type="ARBA" id="ARBA00008931"/>
    </source>
</evidence>
<dbReference type="Gramene" id="OGLUM05G04570.1">
    <property type="protein sequence ID" value="OGLUM05G04570.1"/>
    <property type="gene ID" value="OGLUM05G04570"/>
</dbReference>
<dbReference type="InterPro" id="IPR036322">
    <property type="entry name" value="WD40_repeat_dom_sf"/>
</dbReference>
<dbReference type="InterPro" id="IPR036920">
    <property type="entry name" value="Ribosomal_uL16_sf"/>
</dbReference>
<dbReference type="NCBIfam" id="NF003239">
    <property type="entry name" value="PRK04199.1-4"/>
    <property type="match status" value="1"/>
</dbReference>
<evidence type="ECO:0000256" key="5">
    <source>
        <dbReference type="ARBA" id="ARBA00022980"/>
    </source>
</evidence>
<reference evidence="10" key="2">
    <citation type="submission" date="2018-05" db="EMBL/GenBank/DDBJ databases">
        <title>OgluRS3 (Oryza glumaepatula Reference Sequence Version 3).</title>
        <authorList>
            <person name="Zhang J."/>
            <person name="Kudrna D."/>
            <person name="Lee S."/>
            <person name="Talag J."/>
            <person name="Welchert J."/>
            <person name="Wing R.A."/>
        </authorList>
    </citation>
    <scope>NUCLEOTIDE SEQUENCE [LARGE SCALE GENOMIC DNA]</scope>
</reference>
<dbReference type="SUPFAM" id="SSF50978">
    <property type="entry name" value="WD40 repeat-like"/>
    <property type="match status" value="1"/>
</dbReference>
<comment type="similarity">
    <text evidence="2">Belongs to the universal ribosomal protein uL16 family.</text>
</comment>
<evidence type="ECO:0000256" key="6">
    <source>
        <dbReference type="ARBA" id="ARBA00023274"/>
    </source>
</evidence>
<dbReference type="InterPro" id="IPR016180">
    <property type="entry name" value="Ribosomal_uL16_dom"/>
</dbReference>
<feature type="compositionally biased region" description="Pro residues" evidence="9">
    <location>
        <begin position="20"/>
        <end position="37"/>
    </location>
</feature>
<evidence type="ECO:0000256" key="7">
    <source>
        <dbReference type="ARBA" id="ARBA00025740"/>
    </source>
</evidence>
<dbReference type="GO" id="GO:1990904">
    <property type="term" value="C:ribonucleoprotein complex"/>
    <property type="evidence" value="ECO:0007669"/>
    <property type="project" value="UniProtKB-KW"/>
</dbReference>
<dbReference type="PANTHER" id="PTHR11227">
    <property type="entry name" value="WD-REPEAT PROTEIN INTERACTING WITH PHOSPHOINOSIDES WIPI -RELATED"/>
    <property type="match status" value="1"/>
</dbReference>
<dbReference type="InterPro" id="IPR048720">
    <property type="entry name" value="PROPPIN"/>
</dbReference>
<evidence type="ECO:0000313" key="11">
    <source>
        <dbReference type="Proteomes" id="UP000026961"/>
    </source>
</evidence>
<dbReference type="GO" id="GO:0034045">
    <property type="term" value="C:phagophore assembly site membrane"/>
    <property type="evidence" value="ECO:0007669"/>
    <property type="project" value="UniProtKB-SubCell"/>
</dbReference>
<evidence type="ECO:0000256" key="8">
    <source>
        <dbReference type="ARBA" id="ARBA00026019"/>
    </source>
</evidence>
<dbReference type="Gene3D" id="2.130.10.10">
    <property type="entry name" value="YVTN repeat-like/Quinoprotein amine dehydrogenase"/>
    <property type="match status" value="1"/>
</dbReference>
<organism evidence="10">
    <name type="scientific">Oryza glumipatula</name>
    <dbReference type="NCBI Taxonomy" id="40148"/>
    <lineage>
        <taxon>Eukaryota</taxon>
        <taxon>Viridiplantae</taxon>
        <taxon>Streptophyta</taxon>
        <taxon>Embryophyta</taxon>
        <taxon>Tracheophyta</taxon>
        <taxon>Spermatophyta</taxon>
        <taxon>Magnoliopsida</taxon>
        <taxon>Liliopsida</taxon>
        <taxon>Poales</taxon>
        <taxon>Poaceae</taxon>
        <taxon>BOP clade</taxon>
        <taxon>Oryzoideae</taxon>
        <taxon>Oryzeae</taxon>
        <taxon>Oryzinae</taxon>
        <taxon>Oryza</taxon>
    </lineage>
</organism>
<evidence type="ECO:0000256" key="3">
    <source>
        <dbReference type="ARBA" id="ARBA00022574"/>
    </source>
</evidence>
<dbReference type="PROSITE" id="PS01257">
    <property type="entry name" value="RIBOSOMAL_L10E"/>
    <property type="match status" value="1"/>
</dbReference>
<dbReference type="GO" id="GO:0010224">
    <property type="term" value="P:response to UV-B"/>
    <property type="evidence" value="ECO:0007669"/>
    <property type="project" value="UniProtKB-ARBA"/>
</dbReference>
<dbReference type="EnsemblPlants" id="OGLUM05G04570.1">
    <property type="protein sequence ID" value="OGLUM05G04570.1"/>
    <property type="gene ID" value="OGLUM05G04570"/>
</dbReference>
<dbReference type="Pfam" id="PF00252">
    <property type="entry name" value="Ribosomal_L16"/>
    <property type="match status" value="1"/>
</dbReference>
<dbReference type="CDD" id="cd01433">
    <property type="entry name" value="Ribosomal_L16_L10e"/>
    <property type="match status" value="1"/>
</dbReference>
<keyword evidence="6" id="KW-0687">Ribonucleoprotein</keyword>
<keyword evidence="4" id="KW-0677">Repeat</keyword>
<sequence length="640" mass="71487">MGSSSPTRNPHHRSRVTQTPQPPSPLYKPLRRAPPNPSRTSSPLPAAVRRAHAAAAMGRRPARCYRQIKNKPYPKSRYCRGVPDPKIRIYDVGMKKKGVDEFSHCVHLVSWEKENVTSEALEAARIACNKYMTKSAGKDAFHLRVRVHPFHVLRINKMLSCAGADRLQTGMRGAFGKPQGTCARVDIGQVLLSVRCKPNNAVHASEALRRAKFKFPGRQKIIESRKWGFTKFSRDEYVRLKSEGRIMPDGVNAKSFSPMGHVEEASGSDDDGVELLSVSWNQDNSCFIAATTNGFRVFSCKPFHETMRRMFGPNGGIGIAEMLFRTSIFGLAGAESNTEFPPTMLQLWDDYNERRIHKYNFTSEIRAVRLSKDYFVVVLEKTINVYRFKDLRLFYQARTVSNPNGLCCLSHHANASVFACPGTSKGQVLIEHFGLKETRFIAAHGSPLSCMTMALDGTLLATASVRGTLIRIFNTRDGTCVQEVRRGLDRAEIYSIALSPNVQWLAVSSDKGTVHVFSLRVKDAEEDAKKGESATAGAQVNDNCNYGSTVPVTQTKIGSNTSSSLSFMKGILPKYFSSEWSFAQFRLPEITRYIMAFGDQDTVMMIGLDGSFYRYSFDPVNGGEMMLKEYHLFLKASKSL</sequence>
<dbReference type="FunFam" id="2.130.10.10:FF:001583">
    <property type="entry name" value="Autophagy-related protein 18a"/>
    <property type="match status" value="1"/>
</dbReference>
<evidence type="ECO:0000256" key="4">
    <source>
        <dbReference type="ARBA" id="ARBA00022737"/>
    </source>
</evidence>
<comment type="similarity">
    <text evidence="7">Belongs to the WD repeat PROPPIN family.</text>
</comment>
<evidence type="ECO:0000313" key="10">
    <source>
        <dbReference type="EnsemblPlants" id="OGLUM05G04570.1"/>
    </source>
</evidence>
<dbReference type="NCBIfam" id="TIGR00279">
    <property type="entry name" value="uL16_euk_arch"/>
    <property type="match status" value="1"/>
</dbReference>
<dbReference type="Pfam" id="PF21032">
    <property type="entry name" value="PROPPIN"/>
    <property type="match status" value="1"/>
</dbReference>
<dbReference type="InterPro" id="IPR001197">
    <property type="entry name" value="Ribosomal_uL16_euk_arch"/>
</dbReference>
<dbReference type="FunFam" id="3.90.1170.10:FF:000002">
    <property type="entry name" value="60S ribosomal protein L10"/>
    <property type="match status" value="1"/>
</dbReference>
<dbReference type="GO" id="GO:0006412">
    <property type="term" value="P:translation"/>
    <property type="evidence" value="ECO:0007669"/>
    <property type="project" value="InterPro"/>
</dbReference>
<dbReference type="InterPro" id="IPR047873">
    <property type="entry name" value="Ribosomal_uL16"/>
</dbReference>
<keyword evidence="11" id="KW-1185">Reference proteome</keyword>
<dbReference type="InterPro" id="IPR001680">
    <property type="entry name" value="WD40_rpt"/>
</dbReference>
<dbReference type="InterPro" id="IPR018255">
    <property type="entry name" value="Ribosomal_uL16_CS_euk_arc"/>
</dbReference>
<dbReference type="eggNOG" id="KOG0857">
    <property type="taxonomic scope" value="Eukaryota"/>
</dbReference>
<dbReference type="InterPro" id="IPR015943">
    <property type="entry name" value="WD40/YVTN_repeat-like_dom_sf"/>
</dbReference>
<dbReference type="GO" id="GO:0005840">
    <property type="term" value="C:ribosome"/>
    <property type="evidence" value="ECO:0007669"/>
    <property type="project" value="UniProtKB-KW"/>
</dbReference>
<dbReference type="eggNOG" id="KOG2111">
    <property type="taxonomic scope" value="Eukaryota"/>
</dbReference>
<name>A0A0D9ZUQ5_9ORYZ</name>
<proteinExistence type="inferred from homology"/>
<dbReference type="SMART" id="SM00320">
    <property type="entry name" value="WD40"/>
    <property type="match status" value="4"/>
</dbReference>
<dbReference type="Proteomes" id="UP000026961">
    <property type="component" value="Chromosome 5"/>
</dbReference>
<dbReference type="STRING" id="40148.A0A0D9ZUQ5"/>
<reference evidence="10" key="1">
    <citation type="submission" date="2015-04" db="UniProtKB">
        <authorList>
            <consortium name="EnsemblPlants"/>
        </authorList>
    </citation>
    <scope>IDENTIFICATION</scope>
</reference>
<protein>
    <submittedName>
        <fullName evidence="10">Uncharacterized protein</fullName>
    </submittedName>
</protein>
<comment type="subcellular location">
    <subcellularLocation>
        <location evidence="1">Preautophagosomal structure membrane</location>
        <topology evidence="1">Peripheral membrane protein</topology>
    </subcellularLocation>
</comment>
<keyword evidence="3" id="KW-0853">WD repeat</keyword>
<dbReference type="Gene3D" id="3.90.1170.10">
    <property type="entry name" value="Ribosomal protein L10e/L16"/>
    <property type="match status" value="1"/>
</dbReference>
<evidence type="ECO:0000256" key="9">
    <source>
        <dbReference type="SAM" id="MobiDB-lite"/>
    </source>
</evidence>